<gene>
    <name evidence="1" type="ORF">SDC9_183160</name>
</gene>
<evidence type="ECO:0000313" key="1">
    <source>
        <dbReference type="EMBL" id="MPN35662.1"/>
    </source>
</evidence>
<proteinExistence type="predicted"/>
<organism evidence="1">
    <name type="scientific">bioreactor metagenome</name>
    <dbReference type="NCBI Taxonomy" id="1076179"/>
    <lineage>
        <taxon>unclassified sequences</taxon>
        <taxon>metagenomes</taxon>
        <taxon>ecological metagenomes</taxon>
    </lineage>
</organism>
<accession>A0A645HBB7</accession>
<dbReference type="EMBL" id="VSSQ01089401">
    <property type="protein sequence ID" value="MPN35662.1"/>
    <property type="molecule type" value="Genomic_DNA"/>
</dbReference>
<name>A0A645HBB7_9ZZZZ</name>
<protein>
    <submittedName>
        <fullName evidence="1">Uncharacterized protein</fullName>
    </submittedName>
</protein>
<dbReference type="AlphaFoldDB" id="A0A645HBB7"/>
<sequence length="137" mass="15847">MELFLSEESEVNCPMVPSTTDAPLITMIGQLLQGINQFWAVCRFLVLMGTLSSGILCSNQLLKYLQWVSESMQNLLNGSWQKERQKRERVSIFTSCCLKESFLRRWVVELVNQDCACFFLRNVTSERCSHQCGLRRL</sequence>
<reference evidence="1" key="1">
    <citation type="submission" date="2019-08" db="EMBL/GenBank/DDBJ databases">
        <authorList>
            <person name="Kucharzyk K."/>
            <person name="Murdoch R.W."/>
            <person name="Higgins S."/>
            <person name="Loffler F."/>
        </authorList>
    </citation>
    <scope>NUCLEOTIDE SEQUENCE</scope>
</reference>
<comment type="caution">
    <text evidence="1">The sequence shown here is derived from an EMBL/GenBank/DDBJ whole genome shotgun (WGS) entry which is preliminary data.</text>
</comment>